<feature type="chain" id="PRO_5032728647" evidence="2">
    <location>
        <begin position="25"/>
        <end position="466"/>
    </location>
</feature>
<evidence type="ECO:0000313" key="4">
    <source>
        <dbReference type="Proteomes" id="UP000664859"/>
    </source>
</evidence>
<accession>A0A835YXS7</accession>
<dbReference type="EMBL" id="JAFCMP010000224">
    <property type="protein sequence ID" value="KAG5182683.1"/>
    <property type="molecule type" value="Genomic_DNA"/>
</dbReference>
<name>A0A835YXS7_9STRA</name>
<evidence type="ECO:0000313" key="3">
    <source>
        <dbReference type="EMBL" id="KAG5182683.1"/>
    </source>
</evidence>
<keyword evidence="4" id="KW-1185">Reference proteome</keyword>
<comment type="caution">
    <text evidence="3">The sequence shown here is derived from an EMBL/GenBank/DDBJ whole genome shotgun (WGS) entry which is preliminary data.</text>
</comment>
<feature type="compositionally biased region" description="Basic residues" evidence="1">
    <location>
        <begin position="435"/>
        <end position="448"/>
    </location>
</feature>
<feature type="signal peptide" evidence="2">
    <location>
        <begin position="1"/>
        <end position="24"/>
    </location>
</feature>
<protein>
    <submittedName>
        <fullName evidence="3">Uncharacterized protein</fullName>
    </submittedName>
</protein>
<sequence>MQRRPRVVAWQLLLLLYASINARALLLRQPAARLTSTCTVRRRSCLHMAARAKDLRSEQKRQGLRLAKGGRPPRSVRALKREGRREHRARMGGSGTRLKELREDKAWYIGVIGMNGAGRGLAVKSLEAALRKQTELKVGKEFVRADVRIIDAGRMPLDDMPTQDPGRFAKLRRCNLMIHVVRCFEAPPAPEPTAAQEEQDLSTAAEAVVPRSRRVPSKLVAAAAAAAAAAASQQESSGADGAMVAGNNTTQVLLPPTPLEDALRTRAAMAYADLHIIYERSKVNHTAAFWRVRQRAINEMAALRRIEPELARIYLKASDRAVGGILQPAGDEFSASVLRDSKDGKHLHERQRWAIRPLGFLTCKRTIFCASTSAGGSNGEGRGDSERAATAAVTEMAEKFGLLCAEAALQAADGGEALAAAVVAAMPKSLLARDPKRRKAARSKRKRGGGWDRVGELAVSGVGEGQ</sequence>
<gene>
    <name evidence="3" type="ORF">JKP88DRAFT_317862</name>
</gene>
<keyword evidence="2" id="KW-0732">Signal</keyword>
<proteinExistence type="predicted"/>
<organism evidence="3 4">
    <name type="scientific">Tribonema minus</name>
    <dbReference type="NCBI Taxonomy" id="303371"/>
    <lineage>
        <taxon>Eukaryota</taxon>
        <taxon>Sar</taxon>
        <taxon>Stramenopiles</taxon>
        <taxon>Ochrophyta</taxon>
        <taxon>PX clade</taxon>
        <taxon>Xanthophyceae</taxon>
        <taxon>Tribonematales</taxon>
        <taxon>Tribonemataceae</taxon>
        <taxon>Tribonema</taxon>
    </lineage>
</organism>
<dbReference type="OrthoDB" id="10306837at2759"/>
<evidence type="ECO:0000256" key="2">
    <source>
        <dbReference type="SAM" id="SignalP"/>
    </source>
</evidence>
<feature type="region of interest" description="Disordered" evidence="1">
    <location>
        <begin position="433"/>
        <end position="452"/>
    </location>
</feature>
<reference evidence="3" key="1">
    <citation type="submission" date="2021-02" db="EMBL/GenBank/DDBJ databases">
        <title>First Annotated Genome of the Yellow-green Alga Tribonema minus.</title>
        <authorList>
            <person name="Mahan K.M."/>
        </authorList>
    </citation>
    <scope>NUCLEOTIDE SEQUENCE</scope>
    <source>
        <strain evidence="3">UTEX B ZZ1240</strain>
    </source>
</reference>
<dbReference type="AlphaFoldDB" id="A0A835YXS7"/>
<feature type="region of interest" description="Disordered" evidence="1">
    <location>
        <begin position="57"/>
        <end position="95"/>
    </location>
</feature>
<dbReference type="Proteomes" id="UP000664859">
    <property type="component" value="Unassembled WGS sequence"/>
</dbReference>
<evidence type="ECO:0000256" key="1">
    <source>
        <dbReference type="SAM" id="MobiDB-lite"/>
    </source>
</evidence>